<dbReference type="PANTHER" id="PTHR43689:SF8">
    <property type="entry name" value="ALPHA_BETA-HYDROLASES SUPERFAMILY PROTEIN"/>
    <property type="match status" value="1"/>
</dbReference>
<evidence type="ECO:0000313" key="3">
    <source>
        <dbReference type="Proteomes" id="UP000254291"/>
    </source>
</evidence>
<feature type="domain" description="AB hydrolase-1" evidence="1">
    <location>
        <begin position="29"/>
        <end position="127"/>
    </location>
</feature>
<dbReference type="Gene3D" id="3.40.50.1820">
    <property type="entry name" value="alpha/beta hydrolase"/>
    <property type="match status" value="1"/>
</dbReference>
<evidence type="ECO:0000313" key="2">
    <source>
        <dbReference type="EMBL" id="STZ43099.1"/>
    </source>
</evidence>
<dbReference type="PANTHER" id="PTHR43689">
    <property type="entry name" value="HYDROLASE"/>
    <property type="match status" value="1"/>
</dbReference>
<gene>
    <name evidence="2" type="ORF">NCTC10742_02316</name>
</gene>
<organism evidence="2 3">
    <name type="scientific">Mycolicibacterium gilvum</name>
    <dbReference type="NCBI Taxonomy" id="1804"/>
    <lineage>
        <taxon>Bacteria</taxon>
        <taxon>Bacillati</taxon>
        <taxon>Actinomycetota</taxon>
        <taxon>Actinomycetes</taxon>
        <taxon>Mycobacteriales</taxon>
        <taxon>Mycobacteriaceae</taxon>
        <taxon>Mycolicibacterium</taxon>
    </lineage>
</organism>
<dbReference type="Proteomes" id="UP000254291">
    <property type="component" value="Unassembled WGS sequence"/>
</dbReference>
<dbReference type="Pfam" id="PF00561">
    <property type="entry name" value="Abhydrolase_1"/>
    <property type="match status" value="1"/>
</dbReference>
<dbReference type="AlphaFoldDB" id="A0A378SJV0"/>
<protein>
    <submittedName>
        <fullName evidence="2">Hydrolase (Alpha/beta hydrolase fold)</fullName>
        <ecNumber evidence="2">3.1.1.2</ecNumber>
    </submittedName>
</protein>
<proteinExistence type="predicted"/>
<dbReference type="GO" id="GO:0004064">
    <property type="term" value="F:arylesterase activity"/>
    <property type="evidence" value="ECO:0007669"/>
    <property type="project" value="UniProtKB-EC"/>
</dbReference>
<name>A0A378SJV0_9MYCO</name>
<dbReference type="InterPro" id="IPR000073">
    <property type="entry name" value="AB_hydrolase_1"/>
</dbReference>
<dbReference type="SUPFAM" id="SSF53474">
    <property type="entry name" value="alpha/beta-Hydrolases"/>
    <property type="match status" value="1"/>
</dbReference>
<keyword evidence="2" id="KW-0378">Hydrolase</keyword>
<dbReference type="PRINTS" id="PR00111">
    <property type="entry name" value="ABHYDROLASE"/>
</dbReference>
<dbReference type="InterPro" id="IPR029058">
    <property type="entry name" value="AB_hydrolase_fold"/>
</dbReference>
<reference evidence="2 3" key="1">
    <citation type="submission" date="2018-06" db="EMBL/GenBank/DDBJ databases">
        <authorList>
            <consortium name="Pathogen Informatics"/>
            <person name="Doyle S."/>
        </authorList>
    </citation>
    <scope>NUCLEOTIDE SEQUENCE [LARGE SCALE GENOMIC DNA]</scope>
    <source>
        <strain evidence="2 3">NCTC10742</strain>
    </source>
</reference>
<accession>A0A378SJV0</accession>
<dbReference type="EMBL" id="UGQM01000001">
    <property type="protein sequence ID" value="STZ43099.1"/>
    <property type="molecule type" value="Genomic_DNA"/>
</dbReference>
<sequence>MIHTLGNSHFVRLPDGRKLHYMTAGAGSPTVVFESGLGASRSEWGLVQPLVAQRFRTVVYDRANLGRSDDDRETRTLDRIADDLNQLLSALDAAPYVLAGHSYGGTIALAAAAANPCRIAGLVLVDHADEHLDVCCGSSLKHLRMIVLAGRWALGVLRRLRLLPLAVRRAMPGMPADVVHDLVTEDLTVRAVQAADEEERFFIQGLQSLRRNPPILGDTPITVISGMRSTIFDRSIRKAFLGAHRRAAARLNARHVEATRSNHQVVVTEPLLVADEIIRIAGYRREPAPDDPRGAA</sequence>
<evidence type="ECO:0000259" key="1">
    <source>
        <dbReference type="Pfam" id="PF00561"/>
    </source>
</evidence>
<dbReference type="RefSeq" id="WP_115327241.1">
    <property type="nucleotide sequence ID" value="NZ_JACKST010000093.1"/>
</dbReference>
<dbReference type="EC" id="3.1.1.2" evidence="2"/>